<dbReference type="GO" id="GO:0005524">
    <property type="term" value="F:ATP binding"/>
    <property type="evidence" value="ECO:0007669"/>
    <property type="project" value="UniProtKB-UniRule"/>
</dbReference>
<feature type="compositionally biased region" description="Acidic residues" evidence="14">
    <location>
        <begin position="1176"/>
        <end position="1188"/>
    </location>
</feature>
<dbReference type="EMBL" id="JALJOQ010000193">
    <property type="protein sequence ID" value="KAK9790352.1"/>
    <property type="molecule type" value="Genomic_DNA"/>
</dbReference>
<dbReference type="InterPro" id="IPR006171">
    <property type="entry name" value="TOPRIM_dom"/>
</dbReference>
<feature type="domain" description="Toprim" evidence="15">
    <location>
        <begin position="423"/>
        <end position="537"/>
    </location>
</feature>
<comment type="caution">
    <text evidence="17">The sequence shown here is derived from an EMBL/GenBank/DDBJ whole genome shotgun (WGS) entry which is preliminary data.</text>
</comment>
<keyword evidence="8" id="KW-0460">Magnesium</keyword>
<dbReference type="SUPFAM" id="SSF55874">
    <property type="entry name" value="ATPase domain of HSP90 chaperone/DNA topoisomerase II/histidine kinase"/>
    <property type="match status" value="1"/>
</dbReference>
<comment type="cofactor">
    <cofactor evidence="3">
        <name>Mg(2+)</name>
        <dbReference type="ChEBI" id="CHEBI:18420"/>
    </cofactor>
</comment>
<evidence type="ECO:0000256" key="2">
    <source>
        <dbReference type="ARBA" id="ARBA00001913"/>
    </source>
</evidence>
<dbReference type="GO" id="GO:0046872">
    <property type="term" value="F:metal ion binding"/>
    <property type="evidence" value="ECO:0007669"/>
    <property type="project" value="UniProtKB-KW"/>
</dbReference>
<proteinExistence type="inferred from homology"/>
<dbReference type="GO" id="GO:0003677">
    <property type="term" value="F:DNA binding"/>
    <property type="evidence" value="ECO:0007669"/>
    <property type="project" value="UniProtKB-UniRule"/>
</dbReference>
<dbReference type="FunFam" id="3.30.1360.40:FF:000003">
    <property type="entry name" value="DNA topoisomerase 2"/>
    <property type="match status" value="1"/>
</dbReference>
<dbReference type="GO" id="GO:0000819">
    <property type="term" value="P:sister chromatid segregation"/>
    <property type="evidence" value="ECO:0007669"/>
    <property type="project" value="TreeGrafter"/>
</dbReference>
<feature type="region of interest" description="Disordered" evidence="14">
    <location>
        <begin position="1"/>
        <end position="49"/>
    </location>
</feature>
<dbReference type="FunFam" id="3.40.50.670:FF:000001">
    <property type="entry name" value="DNA topoisomerase 2"/>
    <property type="match status" value="2"/>
</dbReference>
<accession>A0AAW1NQ70</accession>
<dbReference type="InterPro" id="IPR014721">
    <property type="entry name" value="Ribsml_uS5_D2-typ_fold_subgr"/>
</dbReference>
<evidence type="ECO:0000256" key="14">
    <source>
        <dbReference type="SAM" id="MobiDB-lite"/>
    </source>
</evidence>
<dbReference type="Gene3D" id="3.30.1360.40">
    <property type="match status" value="1"/>
</dbReference>
<evidence type="ECO:0000256" key="9">
    <source>
        <dbReference type="ARBA" id="ARBA00023029"/>
    </source>
</evidence>
<feature type="active site" description="O-(5'-phospho-DNA)-tyrosine intermediate" evidence="12">
    <location>
        <position position="758"/>
    </location>
</feature>
<dbReference type="Gene3D" id="3.30.230.10">
    <property type="match status" value="1"/>
</dbReference>
<evidence type="ECO:0000259" key="16">
    <source>
        <dbReference type="PROSITE" id="PS52040"/>
    </source>
</evidence>
<feature type="region of interest" description="Disordered" evidence="14">
    <location>
        <begin position="1130"/>
        <end position="1269"/>
    </location>
</feature>
<dbReference type="Proteomes" id="UP001465755">
    <property type="component" value="Unassembled WGS sequence"/>
</dbReference>
<comment type="similarity">
    <text evidence="4 13">Belongs to the type II topoisomerase family.</text>
</comment>
<evidence type="ECO:0000256" key="4">
    <source>
        <dbReference type="ARBA" id="ARBA00011080"/>
    </source>
</evidence>
<evidence type="ECO:0000256" key="1">
    <source>
        <dbReference type="ARBA" id="ARBA00000185"/>
    </source>
</evidence>
<dbReference type="InterPro" id="IPR034157">
    <property type="entry name" value="TOPRIM_TopoII"/>
</dbReference>
<dbReference type="SUPFAM" id="SSF54211">
    <property type="entry name" value="Ribosomal protein S5 domain 2-like"/>
    <property type="match status" value="1"/>
</dbReference>
<evidence type="ECO:0000256" key="7">
    <source>
        <dbReference type="ARBA" id="ARBA00022840"/>
    </source>
</evidence>
<dbReference type="Gene3D" id="3.30.565.10">
    <property type="entry name" value="Histidine kinase-like ATPase, C-terminal domain"/>
    <property type="match status" value="1"/>
</dbReference>
<dbReference type="CDD" id="cd03365">
    <property type="entry name" value="TOPRIM_TopoIIA"/>
    <property type="match status" value="1"/>
</dbReference>
<dbReference type="InterPro" id="IPR001241">
    <property type="entry name" value="Topo_IIA"/>
</dbReference>
<dbReference type="PRINTS" id="PR01158">
    <property type="entry name" value="TOPISMRASEII"/>
</dbReference>
<dbReference type="InterPro" id="IPR013759">
    <property type="entry name" value="Topo_IIA_B_C"/>
</dbReference>
<keyword evidence="6 13" id="KW-0547">Nucleotide-binding</keyword>
<feature type="compositionally biased region" description="Low complexity" evidence="14">
    <location>
        <begin position="1288"/>
        <end position="1313"/>
    </location>
</feature>
<evidence type="ECO:0000256" key="8">
    <source>
        <dbReference type="ARBA" id="ARBA00022842"/>
    </source>
</evidence>
<keyword evidence="18" id="KW-1185">Reference proteome</keyword>
<dbReference type="PROSITE" id="PS52040">
    <property type="entry name" value="TOPO_IIA"/>
    <property type="match status" value="1"/>
</dbReference>
<dbReference type="InterPro" id="IPR031660">
    <property type="entry name" value="TOPRIM_C"/>
</dbReference>
<comment type="function">
    <text evidence="13">Control of topological states of DNA by transient breakage and subsequent rejoining of DNA strands. Topoisomerase II makes double-strand breaks.</text>
</comment>
<dbReference type="FunFam" id="3.30.1490.30:FF:000001">
    <property type="entry name" value="DNA topoisomerase 2"/>
    <property type="match status" value="1"/>
</dbReference>
<dbReference type="InterPro" id="IPR013760">
    <property type="entry name" value="Topo_IIA-like_dom_sf"/>
</dbReference>
<feature type="compositionally biased region" description="Acidic residues" evidence="14">
    <location>
        <begin position="1448"/>
        <end position="1462"/>
    </location>
</feature>
<dbReference type="Pfam" id="PF01751">
    <property type="entry name" value="Toprim"/>
    <property type="match status" value="1"/>
</dbReference>
<dbReference type="InterPro" id="IPR036890">
    <property type="entry name" value="HATPase_C_sf"/>
</dbReference>
<dbReference type="FunFam" id="3.90.199.10:FF:000002">
    <property type="entry name" value="DNA topoisomerase 2"/>
    <property type="match status" value="1"/>
</dbReference>
<dbReference type="InterPro" id="IPR020568">
    <property type="entry name" value="Ribosomal_Su5_D2-typ_SF"/>
</dbReference>
<dbReference type="PROSITE" id="PS00177">
    <property type="entry name" value="TOPOISOMERASE_II"/>
    <property type="match status" value="1"/>
</dbReference>
<evidence type="ECO:0000256" key="11">
    <source>
        <dbReference type="ARBA" id="ARBA00023235"/>
    </source>
</evidence>
<dbReference type="InterPro" id="IPR050634">
    <property type="entry name" value="DNA_Topoisomerase_II"/>
</dbReference>
<dbReference type="PANTHER" id="PTHR10169">
    <property type="entry name" value="DNA TOPOISOMERASE/GYRASE"/>
    <property type="match status" value="1"/>
</dbReference>
<dbReference type="EC" id="5.6.2.2" evidence="13"/>
<evidence type="ECO:0000256" key="6">
    <source>
        <dbReference type="ARBA" id="ARBA00022741"/>
    </source>
</evidence>
<comment type="catalytic activity">
    <reaction evidence="1 12 13">
        <text>ATP-dependent breakage, passage and rejoining of double-stranded DNA.</text>
        <dbReference type="EC" id="5.6.2.2"/>
    </reaction>
</comment>
<keyword evidence="11 12" id="KW-0413">Isomerase</keyword>
<comment type="subunit">
    <text evidence="13">Homodimer.</text>
</comment>
<feature type="region of interest" description="Disordered" evidence="14">
    <location>
        <begin position="1281"/>
        <end position="1462"/>
    </location>
</feature>
<feature type="domain" description="Topo IIA-type catalytic" evidence="16">
    <location>
        <begin position="668"/>
        <end position="1122"/>
    </location>
</feature>
<sequence length="1462" mass="160465">MEIDDEVDWSENQPAAQSKAAAGKGKPKAKKAAAAKPLQPATSHNEGRAVEEIYQKKTQLEHILLRPDAYVRDSSMDTLRVDIDVEQNTISILNNGAGVPVEIHKEENIYVPELIFGHLLTSSNYDDTEKKVTGGRNGFGAKLTNIFSTEFIIETCDGQRQRKYRQRFHDNMNAKEEPKMSACKASENYTRITFSPDLSKFGMTHLEADTVGLMRKRVYDMAGVLGKTVKVWLNGEKLPVKTFQDYVEMYLPDKSAPRIYEKFSDRWEVCVTPSDGQFQQVSFVNSISTMKGGTHVNYLVDQITKSLAETLTKKNKNSNVKAFFVRNYLSVFVNCMIENPSFDSQTKETLSSRAPSFGSKCELSDKFIKKVADSGVADRVLSFASFKQNKEMKKSDGSKRTRITGMTKLQDANDAGTRLSEQCTLILTEGDSAKALVIDGLSVAGRDRFGVFPLRGKLLNVREANATQITGNAEIQNIKQIMGLQHGKVYDSAKQLRYGHLMIMTDQDHDGSHIKGLIMNFFHHFYPTLLQLPGFLLEFITPIVKATKRSRVLSFYTIPEYEEWRKDEGQTGWDIKYYKGLGTSTKEEAIEYFSDVDRHRKEFVWEGDTDGAALELAFSRKKIEERKQWLQSYVPGTYLDMSQETISYSDFVNKELILFSRADLERSIPSMVDGLKPGQRKILFACFKRNLKKEIKVAQLSGYVSEHAAYHHGEQSLQTTIVGLAQKFVGSNNLNLLVPQGQFGTRLQGGKDAASARYIHTMLEKTTRKLFHEHDDKLLNYLSDDGQSIEPQWYIPVVPLVLINGAEGIGTGWSTFIPNYSPRDLVANVRRLLDGEDLVPMQPWYHGFSGEVTEVPSKTSGRTYTLNGIVSQTDERTLDITELPVRKWTQDYKEFLEGMIKPEPGAGAAMLVDYREHHSGANVHFSLQLSETRAAEILGTDLTAKFKLSNKMSTGNMMLFDKNGVIRRYESPEAILSEFFELRMEFYSRRRLLLIQMAKFELTRISNRVRFILAVIAGEVVISNRKRAEIEAQLDAEGYDRMPNTKKGQTTVDLQKGEVPGEELSEEAAAAVKLSFDYLLSMALWSLTAEKVAALQAEAEEQEAEVARVEATTPADLYREDLQAFEDAMDERDEREAAENASLAAKQKRAGNNAGRGKGKAKAAKPKKKKKAASSDTDEEEADSDVTEENWAPKAKAPVRKPAAKPEPAPSLAAKPPLAAAKPAATAPAKKGTAKAAAAPAATATSAPKDEEEGTSSGTEATEGVGLMDRLAGRLGSLAVDSATSGHKAPAAKAAPKAAAAKAPAAKAAPARGAGRGAGRGAKAKAPAPTASSSRSDDDGDVMSMDASTSSAAASKPKAVRKAPPAPAAKDEAESPMPLPQGKVRRMRPSPFHKGSGPGKTADSSGSGSEDEPSIVAPAPREARAPRRTAAAAATKKYIELSSSDSEVAADDGADSDFEASD</sequence>
<dbReference type="SMART" id="SM00433">
    <property type="entry name" value="TOP2c"/>
    <property type="match status" value="1"/>
</dbReference>
<dbReference type="Pfam" id="PF00204">
    <property type="entry name" value="DNA_gyraseB"/>
    <property type="match status" value="1"/>
</dbReference>
<dbReference type="Gene3D" id="1.10.268.10">
    <property type="entry name" value="Topoisomerase, domain 3"/>
    <property type="match status" value="1"/>
</dbReference>
<evidence type="ECO:0000313" key="18">
    <source>
        <dbReference type="Proteomes" id="UP001465755"/>
    </source>
</evidence>
<feature type="compositionally biased region" description="Low complexity" evidence="14">
    <location>
        <begin position="1347"/>
        <end position="1357"/>
    </location>
</feature>
<keyword evidence="9 12" id="KW-0799">Topoisomerase</keyword>
<dbReference type="GO" id="GO:0006265">
    <property type="term" value="P:DNA topological change"/>
    <property type="evidence" value="ECO:0007669"/>
    <property type="project" value="UniProtKB-UniRule"/>
</dbReference>
<organism evidence="17 18">
    <name type="scientific">Symbiochloris irregularis</name>
    <dbReference type="NCBI Taxonomy" id="706552"/>
    <lineage>
        <taxon>Eukaryota</taxon>
        <taxon>Viridiplantae</taxon>
        <taxon>Chlorophyta</taxon>
        <taxon>core chlorophytes</taxon>
        <taxon>Trebouxiophyceae</taxon>
        <taxon>Trebouxiales</taxon>
        <taxon>Trebouxiaceae</taxon>
        <taxon>Symbiochloris</taxon>
    </lineage>
</organism>
<dbReference type="InterPro" id="IPR013758">
    <property type="entry name" value="Topo_IIA_A/C_ab"/>
</dbReference>
<dbReference type="InterPro" id="IPR001154">
    <property type="entry name" value="TopoII_euk"/>
</dbReference>
<dbReference type="CDD" id="cd00187">
    <property type="entry name" value="TOP4c"/>
    <property type="match status" value="1"/>
</dbReference>
<dbReference type="PROSITE" id="PS50880">
    <property type="entry name" value="TOPRIM"/>
    <property type="match status" value="1"/>
</dbReference>
<dbReference type="GO" id="GO:0003918">
    <property type="term" value="F:DNA topoisomerase type II (double strand cut, ATP-hydrolyzing) activity"/>
    <property type="evidence" value="ECO:0007669"/>
    <property type="project" value="UniProtKB-UniRule"/>
</dbReference>
<dbReference type="Pfam" id="PF16898">
    <property type="entry name" value="TOPRIM_C"/>
    <property type="match status" value="1"/>
</dbReference>
<keyword evidence="5" id="KW-0479">Metal-binding</keyword>
<dbReference type="PANTHER" id="PTHR10169:SF38">
    <property type="entry name" value="DNA TOPOISOMERASE 2"/>
    <property type="match status" value="1"/>
</dbReference>
<keyword evidence="7 13" id="KW-0067">ATP-binding</keyword>
<gene>
    <name evidence="17" type="ORF">WJX73_001002</name>
</gene>
<dbReference type="FunFam" id="3.30.230.10:FF:000008">
    <property type="entry name" value="DNA topoisomerase 2"/>
    <property type="match status" value="1"/>
</dbReference>
<dbReference type="SMART" id="SM00434">
    <property type="entry name" value="TOP4c"/>
    <property type="match status" value="1"/>
</dbReference>
<keyword evidence="10 12" id="KW-0238">DNA-binding</keyword>
<feature type="compositionally biased region" description="Low complexity" evidence="14">
    <location>
        <begin position="1255"/>
        <end position="1264"/>
    </location>
</feature>
<evidence type="ECO:0000256" key="3">
    <source>
        <dbReference type="ARBA" id="ARBA00001946"/>
    </source>
</evidence>
<reference evidence="17 18" key="1">
    <citation type="journal article" date="2024" name="Nat. Commun.">
        <title>Phylogenomics reveals the evolutionary origins of lichenization in chlorophyte algae.</title>
        <authorList>
            <person name="Puginier C."/>
            <person name="Libourel C."/>
            <person name="Otte J."/>
            <person name="Skaloud P."/>
            <person name="Haon M."/>
            <person name="Grisel S."/>
            <person name="Petersen M."/>
            <person name="Berrin J.G."/>
            <person name="Delaux P.M."/>
            <person name="Dal Grande F."/>
            <person name="Keller J."/>
        </authorList>
    </citation>
    <scope>NUCLEOTIDE SEQUENCE [LARGE SCALE GENOMIC DNA]</scope>
    <source>
        <strain evidence="17 18">SAG 2036</strain>
    </source>
</reference>
<dbReference type="Gene3D" id="3.40.50.670">
    <property type="match status" value="1"/>
</dbReference>
<feature type="compositionally biased region" description="Low complexity" evidence="14">
    <location>
        <begin position="13"/>
        <end position="24"/>
    </location>
</feature>
<evidence type="ECO:0000259" key="15">
    <source>
        <dbReference type="PROSITE" id="PS50880"/>
    </source>
</evidence>
<dbReference type="Pfam" id="PF00521">
    <property type="entry name" value="DNA_topoisoIV"/>
    <property type="match status" value="1"/>
</dbReference>
<feature type="compositionally biased region" description="Low complexity" evidence="14">
    <location>
        <begin position="1210"/>
        <end position="1247"/>
    </location>
</feature>
<dbReference type="InterPro" id="IPR002205">
    <property type="entry name" value="Topo_IIA_dom_A"/>
</dbReference>
<feature type="compositionally biased region" description="Basic residues" evidence="14">
    <location>
        <begin position="1157"/>
        <end position="1172"/>
    </location>
</feature>
<dbReference type="InterPro" id="IPR013757">
    <property type="entry name" value="Topo_IIA_A_a_sf"/>
</dbReference>
<evidence type="ECO:0000256" key="12">
    <source>
        <dbReference type="PROSITE-ProRule" id="PRU01384"/>
    </source>
</evidence>
<evidence type="ECO:0000256" key="5">
    <source>
        <dbReference type="ARBA" id="ARBA00022723"/>
    </source>
</evidence>
<dbReference type="Gene3D" id="3.90.199.10">
    <property type="entry name" value="Topoisomerase II, domain 5"/>
    <property type="match status" value="1"/>
</dbReference>
<protein>
    <recommendedName>
        <fullName evidence="13">DNA topoisomerase 2</fullName>
        <ecNumber evidence="13">5.6.2.2</ecNumber>
    </recommendedName>
</protein>
<name>A0AAW1NQ70_9CHLO</name>
<dbReference type="Gene3D" id="3.30.1490.30">
    <property type="match status" value="1"/>
</dbReference>
<dbReference type="PRINTS" id="PR00418">
    <property type="entry name" value="TPI2FAMILY"/>
</dbReference>
<evidence type="ECO:0000313" key="17">
    <source>
        <dbReference type="EMBL" id="KAK9790352.1"/>
    </source>
</evidence>
<dbReference type="InterPro" id="IPR018522">
    <property type="entry name" value="TopoIIA_CS"/>
</dbReference>
<dbReference type="CDD" id="cd03481">
    <property type="entry name" value="TopoIIA_Trans_ScTopoIIA"/>
    <property type="match status" value="1"/>
</dbReference>
<dbReference type="GO" id="GO:0005634">
    <property type="term" value="C:nucleus"/>
    <property type="evidence" value="ECO:0007669"/>
    <property type="project" value="TreeGrafter"/>
</dbReference>
<comment type="cofactor">
    <cofactor evidence="2">
        <name>Ca(2+)</name>
        <dbReference type="ChEBI" id="CHEBI:29108"/>
    </cofactor>
</comment>
<dbReference type="GO" id="GO:0000712">
    <property type="term" value="P:resolution of meiotic recombination intermediates"/>
    <property type="evidence" value="ECO:0007669"/>
    <property type="project" value="TreeGrafter"/>
</dbReference>
<dbReference type="SUPFAM" id="SSF56719">
    <property type="entry name" value="Type II DNA topoisomerase"/>
    <property type="match status" value="1"/>
</dbReference>
<dbReference type="InterPro" id="IPR013506">
    <property type="entry name" value="Topo_IIA_bsu_dom2"/>
</dbReference>
<evidence type="ECO:0000256" key="13">
    <source>
        <dbReference type="RuleBase" id="RU362094"/>
    </source>
</evidence>
<evidence type="ECO:0000256" key="10">
    <source>
        <dbReference type="ARBA" id="ARBA00023125"/>
    </source>
</evidence>